<dbReference type="Proteomes" id="UP000315295">
    <property type="component" value="Unassembled WGS sequence"/>
</dbReference>
<evidence type="ECO:0000313" key="9">
    <source>
        <dbReference type="EMBL" id="TQE02580.1"/>
    </source>
</evidence>
<feature type="transmembrane region" description="Helical" evidence="8">
    <location>
        <begin position="229"/>
        <end position="248"/>
    </location>
</feature>
<dbReference type="AlphaFoldDB" id="A0A540MW48"/>
<dbReference type="InterPro" id="IPR044770">
    <property type="entry name" value="MFS_spinster-like"/>
</dbReference>
<accession>A0A540MW48</accession>
<evidence type="ECO:0000256" key="5">
    <source>
        <dbReference type="ARBA" id="ARBA00023136"/>
    </source>
</evidence>
<feature type="transmembrane region" description="Helical" evidence="8">
    <location>
        <begin position="324"/>
        <end position="344"/>
    </location>
</feature>
<evidence type="ECO:0000256" key="4">
    <source>
        <dbReference type="ARBA" id="ARBA00022989"/>
    </source>
</evidence>
<dbReference type="GO" id="GO:0016020">
    <property type="term" value="C:membrane"/>
    <property type="evidence" value="ECO:0007669"/>
    <property type="project" value="UniProtKB-SubCell"/>
</dbReference>
<dbReference type="Pfam" id="PF03137">
    <property type="entry name" value="OATP"/>
    <property type="match status" value="1"/>
</dbReference>
<evidence type="ECO:0000256" key="8">
    <source>
        <dbReference type="SAM" id="Phobius"/>
    </source>
</evidence>
<name>A0A540MW48_MALBA</name>
<dbReference type="PANTHER" id="PTHR23505:SF100">
    <property type="entry name" value="MAJOR FACILITATOR SUPERFAMILY (MFS) PROFILE DOMAIN-CONTAINING PROTEIN"/>
    <property type="match status" value="1"/>
</dbReference>
<comment type="similarity">
    <text evidence="7">Belongs to the major facilitator superfamily. Spinster (TC 2.A.1.49) family.</text>
</comment>
<dbReference type="PANTHER" id="PTHR23505">
    <property type="entry name" value="SPINSTER"/>
    <property type="match status" value="1"/>
</dbReference>
<reference evidence="9 10" key="1">
    <citation type="journal article" date="2019" name="G3 (Bethesda)">
        <title>Sequencing of a Wild Apple (Malus baccata) Genome Unravels the Differences Between Cultivated and Wild Apple Species Regarding Disease Resistance and Cold Tolerance.</title>
        <authorList>
            <person name="Chen X."/>
        </authorList>
    </citation>
    <scope>NUCLEOTIDE SEQUENCE [LARGE SCALE GENOMIC DNA]</scope>
    <source>
        <strain evidence="10">cv. Shandingzi</strain>
        <tissue evidence="9">Leaves</tissue>
    </source>
</reference>
<feature type="transmembrane region" description="Helical" evidence="8">
    <location>
        <begin position="464"/>
        <end position="487"/>
    </location>
</feature>
<dbReference type="Gene3D" id="1.20.1250.20">
    <property type="entry name" value="MFS general substrate transporter like domains"/>
    <property type="match status" value="2"/>
</dbReference>
<dbReference type="InterPro" id="IPR004156">
    <property type="entry name" value="OATP"/>
</dbReference>
<dbReference type="Pfam" id="PF07690">
    <property type="entry name" value="MFS_1"/>
    <property type="match status" value="1"/>
</dbReference>
<feature type="transmembrane region" description="Helical" evidence="8">
    <location>
        <begin position="57"/>
        <end position="76"/>
    </location>
</feature>
<feature type="transmembrane region" description="Helical" evidence="8">
    <location>
        <begin position="25"/>
        <end position="45"/>
    </location>
</feature>
<evidence type="ECO:0000256" key="1">
    <source>
        <dbReference type="ARBA" id="ARBA00004141"/>
    </source>
</evidence>
<evidence type="ECO:0000256" key="3">
    <source>
        <dbReference type="ARBA" id="ARBA00022692"/>
    </source>
</evidence>
<feature type="transmembrane region" description="Helical" evidence="8">
    <location>
        <begin position="439"/>
        <end position="458"/>
    </location>
</feature>
<keyword evidence="4 8" id="KW-1133">Transmembrane helix</keyword>
<dbReference type="InterPro" id="IPR036259">
    <property type="entry name" value="MFS_trans_sf"/>
</dbReference>
<keyword evidence="6" id="KW-1015">Disulfide bond</keyword>
<feature type="transmembrane region" description="Helical" evidence="8">
    <location>
        <begin position="161"/>
        <end position="179"/>
    </location>
</feature>
<dbReference type="GO" id="GO:0022857">
    <property type="term" value="F:transmembrane transporter activity"/>
    <property type="evidence" value="ECO:0007669"/>
    <property type="project" value="InterPro"/>
</dbReference>
<dbReference type="EMBL" id="VIEB01000173">
    <property type="protein sequence ID" value="TQE02580.1"/>
    <property type="molecule type" value="Genomic_DNA"/>
</dbReference>
<dbReference type="STRING" id="106549.A0A540MW48"/>
<keyword evidence="5 8" id="KW-0472">Membrane</keyword>
<keyword evidence="2" id="KW-0813">Transport</keyword>
<feature type="transmembrane region" description="Helical" evidence="8">
    <location>
        <begin position="365"/>
        <end position="389"/>
    </location>
</feature>
<feature type="transmembrane region" description="Helical" evidence="8">
    <location>
        <begin position="534"/>
        <end position="554"/>
    </location>
</feature>
<feature type="transmembrane region" description="Helical" evidence="8">
    <location>
        <begin position="289"/>
        <end position="312"/>
    </location>
</feature>
<comment type="subcellular location">
    <subcellularLocation>
        <location evidence="1">Membrane</location>
        <topology evidence="1">Multi-pass membrane protein</topology>
    </subcellularLocation>
</comment>
<sequence>MVQKEEATKSSEEAKPRLAETAMKTAWLAIFYMCIPSGYALGYVYGGVVGSHTNWRYAFVGEAILMLPFAILGFVMKPLQLKGFFHPESKKALTAVETAVEEVQGTDTYGISNGKDASYSMKKDVRNSTLQKSSKSKVASNIKNEISRFLNDMKMLLVDKVYVVNVLGYIAYNFVIGAYSYWGPKAGYNIYHMNDADTIFGGITIMSGILGTLAGGFLLDYMTNTISNAFKLLSAVTLIGGAFCFGAFCFQNMYVFLALFAIGEILVFATQGPVNYICLHCVKPSMRPLSMAISTVSIHLFGDVPSAPLVGVLQDAINNWRKTALILTAVFFPSALIWFIGIFLHSVDRFNEESEHQITTKTDRYLSFSFPTCFTYQGYIAYNFVIGAYSYWGPKAGYNIYHMNDADTIFGGITIMSGILGTLAGGFLLDYMTNTISNAFKLLSAVTLIGGAFCFGAFCFQNMYVFLALFAIGEILVFATQGPVNYICLHCVKPSMRPLSMAISTVSIHLFGDVPSAPLVGVLQDAINNWRKTALILTAVFFPSALIWFIGIFLHSVDRFNEESEHQITTKTDRSSTTPLLEGKKMETIESVAEP</sequence>
<organism evidence="9 10">
    <name type="scientific">Malus baccata</name>
    <name type="common">Siberian crab apple</name>
    <name type="synonym">Pyrus baccata</name>
    <dbReference type="NCBI Taxonomy" id="106549"/>
    <lineage>
        <taxon>Eukaryota</taxon>
        <taxon>Viridiplantae</taxon>
        <taxon>Streptophyta</taxon>
        <taxon>Embryophyta</taxon>
        <taxon>Tracheophyta</taxon>
        <taxon>Spermatophyta</taxon>
        <taxon>Magnoliopsida</taxon>
        <taxon>eudicotyledons</taxon>
        <taxon>Gunneridae</taxon>
        <taxon>Pentapetalae</taxon>
        <taxon>rosids</taxon>
        <taxon>fabids</taxon>
        <taxon>Rosales</taxon>
        <taxon>Rosaceae</taxon>
        <taxon>Amygdaloideae</taxon>
        <taxon>Maleae</taxon>
        <taxon>Malus</taxon>
    </lineage>
</organism>
<evidence type="ECO:0000313" key="10">
    <source>
        <dbReference type="Proteomes" id="UP000315295"/>
    </source>
</evidence>
<keyword evidence="3 8" id="KW-0812">Transmembrane</keyword>
<protein>
    <recommendedName>
        <fullName evidence="11">Major facilitator superfamily (MFS) profile domain-containing protein</fullName>
    </recommendedName>
</protein>
<dbReference type="InterPro" id="IPR011701">
    <property type="entry name" value="MFS"/>
</dbReference>
<evidence type="ECO:0000256" key="6">
    <source>
        <dbReference type="ARBA" id="ARBA00023157"/>
    </source>
</evidence>
<feature type="transmembrane region" description="Helical" evidence="8">
    <location>
        <begin position="199"/>
        <end position="222"/>
    </location>
</feature>
<dbReference type="SUPFAM" id="SSF103473">
    <property type="entry name" value="MFS general substrate transporter"/>
    <property type="match status" value="2"/>
</dbReference>
<proteinExistence type="inferred from homology"/>
<evidence type="ECO:0008006" key="11">
    <source>
        <dbReference type="Google" id="ProtNLM"/>
    </source>
</evidence>
<keyword evidence="10" id="KW-1185">Reference proteome</keyword>
<feature type="transmembrane region" description="Helical" evidence="8">
    <location>
        <begin position="254"/>
        <end position="277"/>
    </location>
</feature>
<comment type="caution">
    <text evidence="9">The sequence shown here is derived from an EMBL/GenBank/DDBJ whole genome shotgun (WGS) entry which is preliminary data.</text>
</comment>
<evidence type="ECO:0000256" key="2">
    <source>
        <dbReference type="ARBA" id="ARBA00022448"/>
    </source>
</evidence>
<gene>
    <name evidence="9" type="ORF">C1H46_011814</name>
</gene>
<feature type="transmembrane region" description="Helical" evidence="8">
    <location>
        <begin position="409"/>
        <end position="432"/>
    </location>
</feature>
<evidence type="ECO:0000256" key="7">
    <source>
        <dbReference type="ARBA" id="ARBA00024338"/>
    </source>
</evidence>